<dbReference type="PANTHER" id="PTHR48051">
    <property type="match status" value="1"/>
</dbReference>
<dbReference type="AlphaFoldDB" id="A0AAV2YZP3"/>
<protein>
    <submittedName>
        <fullName evidence="4">Uncharacterized protein</fullName>
    </submittedName>
</protein>
<name>A0AAV2YZP3_9STRA</name>
<dbReference type="Gene3D" id="3.80.10.10">
    <property type="entry name" value="Ribonuclease Inhibitor"/>
    <property type="match status" value="1"/>
</dbReference>
<dbReference type="InterPro" id="IPR050216">
    <property type="entry name" value="LRR_domain-containing"/>
</dbReference>
<proteinExistence type="predicted"/>
<feature type="compositionally biased region" description="Low complexity" evidence="3">
    <location>
        <begin position="404"/>
        <end position="416"/>
    </location>
</feature>
<dbReference type="EMBL" id="DAKRPA010000094">
    <property type="protein sequence ID" value="DAZ98919.1"/>
    <property type="molecule type" value="Genomic_DNA"/>
</dbReference>
<keyword evidence="2" id="KW-0677">Repeat</keyword>
<evidence type="ECO:0000313" key="5">
    <source>
        <dbReference type="Proteomes" id="UP001146120"/>
    </source>
</evidence>
<sequence length="427" mass="48102">MGRGVTERIEDARKHGLLHLSYCRLSVCPSLVFGPDFATVLVRLDLSFNSLTTLPDGVRVLANLHVLWVNNNPKLTSLPRALADCPNLSVVDASETALNALPCELGRLRHLHTLEIEHTPLEARWIEKKHVTMAVTGDTTNPSDRCAQILTKLRRKDERVHLKLVLYEKLHDEVYQIERQDQARATRVQQMLQRVLKRFPLADELRGLIRNASRLFPPTCSQSDMENVDAALLRFEYDQLRQQNDMKKLGAELEIKIRNLYFDRIDPTTVEGMVKSIYDEIDELKDIKFLLKHAAKLFPKEAKDVDGLELRQRLRALQEEIARERAAAIDKLLSVVSAIYSDTEPDQVHKLVSRVAALFKNTKELRSLAADASALFPIEFLNANPNDIRAAFLRMKAEALGTISTAGGTGGTNSSSRKGKTAGKPYL</sequence>
<dbReference type="PANTHER" id="PTHR48051:SF1">
    <property type="entry name" value="RAS SUPPRESSOR PROTEIN 1"/>
    <property type="match status" value="1"/>
</dbReference>
<keyword evidence="5" id="KW-1185">Reference proteome</keyword>
<comment type="caution">
    <text evidence="4">The sequence shown here is derived from an EMBL/GenBank/DDBJ whole genome shotgun (WGS) entry which is preliminary data.</text>
</comment>
<evidence type="ECO:0000256" key="3">
    <source>
        <dbReference type="SAM" id="MobiDB-lite"/>
    </source>
</evidence>
<reference evidence="4" key="1">
    <citation type="submission" date="2022-11" db="EMBL/GenBank/DDBJ databases">
        <authorList>
            <person name="Morgan W.R."/>
            <person name="Tartar A."/>
        </authorList>
    </citation>
    <scope>NUCLEOTIDE SEQUENCE</scope>
    <source>
        <strain evidence="4">ARSEF 373</strain>
    </source>
</reference>
<evidence type="ECO:0000256" key="2">
    <source>
        <dbReference type="ARBA" id="ARBA00022737"/>
    </source>
</evidence>
<dbReference type="InterPro" id="IPR032675">
    <property type="entry name" value="LRR_dom_sf"/>
</dbReference>
<evidence type="ECO:0000256" key="1">
    <source>
        <dbReference type="ARBA" id="ARBA00022614"/>
    </source>
</evidence>
<dbReference type="GO" id="GO:0005737">
    <property type="term" value="C:cytoplasm"/>
    <property type="evidence" value="ECO:0007669"/>
    <property type="project" value="TreeGrafter"/>
</dbReference>
<keyword evidence="1" id="KW-0433">Leucine-rich repeat</keyword>
<evidence type="ECO:0000313" key="4">
    <source>
        <dbReference type="EMBL" id="DAZ98919.1"/>
    </source>
</evidence>
<dbReference type="Proteomes" id="UP001146120">
    <property type="component" value="Unassembled WGS sequence"/>
</dbReference>
<feature type="region of interest" description="Disordered" evidence="3">
    <location>
        <begin position="404"/>
        <end position="427"/>
    </location>
</feature>
<gene>
    <name evidence="4" type="ORF">N0F65_001358</name>
</gene>
<reference evidence="4" key="2">
    <citation type="journal article" date="2023" name="Microbiol Resour">
        <title>Decontamination and Annotation of the Draft Genome Sequence of the Oomycete Lagenidium giganteum ARSEF 373.</title>
        <authorList>
            <person name="Morgan W.R."/>
            <person name="Tartar A."/>
        </authorList>
    </citation>
    <scope>NUCLEOTIDE SEQUENCE</scope>
    <source>
        <strain evidence="4">ARSEF 373</strain>
    </source>
</reference>
<organism evidence="4 5">
    <name type="scientific">Lagenidium giganteum</name>
    <dbReference type="NCBI Taxonomy" id="4803"/>
    <lineage>
        <taxon>Eukaryota</taxon>
        <taxon>Sar</taxon>
        <taxon>Stramenopiles</taxon>
        <taxon>Oomycota</taxon>
        <taxon>Peronosporomycetes</taxon>
        <taxon>Pythiales</taxon>
        <taxon>Pythiaceae</taxon>
    </lineage>
</organism>
<dbReference type="SUPFAM" id="SSF52058">
    <property type="entry name" value="L domain-like"/>
    <property type="match status" value="1"/>
</dbReference>
<accession>A0AAV2YZP3</accession>